<gene>
    <name evidence="5" type="ORF">DFP72DRAFT_1151419</name>
</gene>
<evidence type="ECO:0000256" key="3">
    <source>
        <dbReference type="SAM" id="SignalP"/>
    </source>
</evidence>
<dbReference type="GO" id="GO:0016020">
    <property type="term" value="C:membrane"/>
    <property type="evidence" value="ECO:0007669"/>
    <property type="project" value="InterPro"/>
</dbReference>
<dbReference type="Gene3D" id="2.60.40.10">
    <property type="entry name" value="Immunoglobulins"/>
    <property type="match status" value="3"/>
</dbReference>
<dbReference type="EMBL" id="JACGCI010000009">
    <property type="protein sequence ID" value="KAF6761660.1"/>
    <property type="molecule type" value="Genomic_DNA"/>
</dbReference>
<dbReference type="SMART" id="SM00736">
    <property type="entry name" value="CADG"/>
    <property type="match status" value="1"/>
</dbReference>
<dbReference type="AlphaFoldDB" id="A0A8H6MAY7"/>
<reference evidence="5 6" key="1">
    <citation type="submission" date="2020-07" db="EMBL/GenBank/DDBJ databases">
        <title>Comparative genomics of pyrophilous fungi reveals a link between fire events and developmental genes.</title>
        <authorList>
            <consortium name="DOE Joint Genome Institute"/>
            <person name="Steindorff A.S."/>
            <person name="Carver A."/>
            <person name="Calhoun S."/>
            <person name="Stillman K."/>
            <person name="Liu H."/>
            <person name="Lipzen A."/>
            <person name="Pangilinan J."/>
            <person name="Labutti K."/>
            <person name="Bruns T.D."/>
            <person name="Grigoriev I.V."/>
        </authorList>
    </citation>
    <scope>NUCLEOTIDE SEQUENCE [LARGE SCALE GENOMIC DNA]</scope>
    <source>
        <strain evidence="5 6">CBS 144469</strain>
    </source>
</reference>
<protein>
    <recommendedName>
        <fullName evidence="4">Dystroglycan-type cadherin-like domain-containing protein</fullName>
    </recommendedName>
</protein>
<dbReference type="SUPFAM" id="SSF49313">
    <property type="entry name" value="Cadherin-like"/>
    <property type="match status" value="2"/>
</dbReference>
<evidence type="ECO:0000259" key="4">
    <source>
        <dbReference type="SMART" id="SM00736"/>
    </source>
</evidence>
<evidence type="ECO:0000313" key="5">
    <source>
        <dbReference type="EMBL" id="KAF6761660.1"/>
    </source>
</evidence>
<feature type="chain" id="PRO_5034023498" description="Dystroglycan-type cadherin-like domain-containing protein" evidence="3">
    <location>
        <begin position="20"/>
        <end position="817"/>
    </location>
</feature>
<dbReference type="Proteomes" id="UP000521943">
    <property type="component" value="Unassembled WGS sequence"/>
</dbReference>
<keyword evidence="2" id="KW-0812">Transmembrane</keyword>
<dbReference type="InterPro" id="IPR013783">
    <property type="entry name" value="Ig-like_fold"/>
</dbReference>
<evidence type="ECO:0000256" key="2">
    <source>
        <dbReference type="SAM" id="Phobius"/>
    </source>
</evidence>
<keyword evidence="2" id="KW-1133">Transmembrane helix</keyword>
<dbReference type="InterPro" id="IPR006644">
    <property type="entry name" value="Cadg"/>
</dbReference>
<dbReference type="Pfam" id="PF05345">
    <property type="entry name" value="He_PIG"/>
    <property type="match status" value="1"/>
</dbReference>
<name>A0A8H6MAY7_9AGAR</name>
<dbReference type="OrthoDB" id="414243at2759"/>
<comment type="caution">
    <text evidence="5">The sequence shown here is derived from an EMBL/GenBank/DDBJ whole genome shotgun (WGS) entry which is preliminary data.</text>
</comment>
<dbReference type="InterPro" id="IPR015919">
    <property type="entry name" value="Cadherin-like_sf"/>
</dbReference>
<keyword evidence="2" id="KW-0472">Membrane</keyword>
<organism evidence="5 6">
    <name type="scientific">Ephemerocybe angulata</name>
    <dbReference type="NCBI Taxonomy" id="980116"/>
    <lineage>
        <taxon>Eukaryota</taxon>
        <taxon>Fungi</taxon>
        <taxon>Dikarya</taxon>
        <taxon>Basidiomycota</taxon>
        <taxon>Agaricomycotina</taxon>
        <taxon>Agaricomycetes</taxon>
        <taxon>Agaricomycetidae</taxon>
        <taxon>Agaricales</taxon>
        <taxon>Agaricineae</taxon>
        <taxon>Psathyrellaceae</taxon>
        <taxon>Ephemerocybe</taxon>
    </lineage>
</organism>
<evidence type="ECO:0000256" key="1">
    <source>
        <dbReference type="SAM" id="MobiDB-lite"/>
    </source>
</evidence>
<sequence length="817" mass="88323">MKDLLLCFLLLYFVGNALSATYVVDPLDSQLPLIARVGQPYSWTFSEGTFNSSDGALNYTASTLPTWLNFDPGNHTFHGTPSSEDEGYPRVVVTARSPNPNSYASSGVNLCVTHYTLPNLRIPLADQFAGAPSSAMSSVFALQPRTALVSANPAVRIPRGWSFSIGFQKRTITSPHSDIYYDARSANGSDLPDWMTFNSNAVTLDGVVPESLGSMGPETVPLMLVGSDQDAGYTALALPFDIVVANHELSASTEELPTINITAGSPFTVNLFSPADFTGILIDGKFIQPPNISALAIDTSAYPWLRYDPLTRMLSGTPSANASDGNDKPSLPVTLTSVFNQTIHTTVSLQLGSFLFRVPRTPCTAPVPWGRLYATTQSKQPIFIRFDDSGDLVSGTIASDFAGDHITVSFTAYSRITHSTSHANLIIFMSPSPAGRSGQIPHPTPTGLSAQAKRKLTLGLGITFGAIAGLLAMIGFFALCRHFAHVPDSALTGEEGRMGWTEKDRRYYGFGTDHSLENQYRRSEGESSETSEESMPPPRNAGEYAPTDLALHRTHERSHSYTGSDFMSSAMMSKREFMTRIKQTVRHVSNKYGGPASRGKALPARPLIGKPILLRPSGFVENYSPVLPLQGSVENPFDDRYSQPGSTFMTGSPSTSTAGHSIPRRRADFGPPRSMAQVHFEDGKLVRQGSNGSMRSDRLGVISRTTSVRSGRSNRTTSLLSHEFVPGEIDPGNARPRLVPFTSSTRVPVPRVSSLVPTGDDFAGAQANNLAKTRIASQRAKIYKEPNGDDIPFADTSRKSISADDLSMGLHYVQSLG</sequence>
<dbReference type="GO" id="GO:0005509">
    <property type="term" value="F:calcium ion binding"/>
    <property type="evidence" value="ECO:0007669"/>
    <property type="project" value="InterPro"/>
</dbReference>
<feature type="transmembrane region" description="Helical" evidence="2">
    <location>
        <begin position="458"/>
        <end position="479"/>
    </location>
</feature>
<feature type="domain" description="Dystroglycan-type cadherin-like" evidence="4">
    <location>
        <begin position="22"/>
        <end position="119"/>
    </location>
</feature>
<evidence type="ECO:0000313" key="6">
    <source>
        <dbReference type="Proteomes" id="UP000521943"/>
    </source>
</evidence>
<feature type="signal peptide" evidence="3">
    <location>
        <begin position="1"/>
        <end position="19"/>
    </location>
</feature>
<proteinExistence type="predicted"/>
<keyword evidence="6" id="KW-1185">Reference proteome</keyword>
<keyword evidence="3" id="KW-0732">Signal</keyword>
<feature type="region of interest" description="Disordered" evidence="1">
    <location>
        <begin position="518"/>
        <end position="545"/>
    </location>
</feature>
<accession>A0A8H6MAY7</accession>